<sequence length="96" mass="10565">MVSGSDDVRQITDESSTRSHRDRRTGSQGLLRTIQQTRAQGNPPAVSGAANLRILSSHIFKQNERYVSMDLILFLNQTGLLFPNELGSTGGHQKQA</sequence>
<feature type="compositionally biased region" description="Basic and acidic residues" evidence="1">
    <location>
        <begin position="1"/>
        <end position="19"/>
    </location>
</feature>
<evidence type="ECO:0000313" key="2">
    <source>
        <dbReference type="EMBL" id="VEL10300.1"/>
    </source>
</evidence>
<proteinExistence type="predicted"/>
<dbReference type="AlphaFoldDB" id="A0A3S5FC51"/>
<evidence type="ECO:0000313" key="3">
    <source>
        <dbReference type="Proteomes" id="UP000784294"/>
    </source>
</evidence>
<accession>A0A3S5FC51</accession>
<gene>
    <name evidence="2" type="ORF">PXEA_LOCUS3740</name>
</gene>
<comment type="caution">
    <text evidence="2">The sequence shown here is derived from an EMBL/GenBank/DDBJ whole genome shotgun (WGS) entry which is preliminary data.</text>
</comment>
<name>A0A3S5FC51_9PLAT</name>
<dbReference type="EMBL" id="CAAALY010008609">
    <property type="protein sequence ID" value="VEL10300.1"/>
    <property type="molecule type" value="Genomic_DNA"/>
</dbReference>
<feature type="compositionally biased region" description="Polar residues" evidence="1">
    <location>
        <begin position="26"/>
        <end position="40"/>
    </location>
</feature>
<protein>
    <submittedName>
        <fullName evidence="2">Uncharacterized protein</fullName>
    </submittedName>
</protein>
<evidence type="ECO:0000256" key="1">
    <source>
        <dbReference type="SAM" id="MobiDB-lite"/>
    </source>
</evidence>
<keyword evidence="3" id="KW-1185">Reference proteome</keyword>
<dbReference type="Proteomes" id="UP000784294">
    <property type="component" value="Unassembled WGS sequence"/>
</dbReference>
<organism evidence="2 3">
    <name type="scientific">Protopolystoma xenopodis</name>
    <dbReference type="NCBI Taxonomy" id="117903"/>
    <lineage>
        <taxon>Eukaryota</taxon>
        <taxon>Metazoa</taxon>
        <taxon>Spiralia</taxon>
        <taxon>Lophotrochozoa</taxon>
        <taxon>Platyhelminthes</taxon>
        <taxon>Monogenea</taxon>
        <taxon>Polyopisthocotylea</taxon>
        <taxon>Polystomatidea</taxon>
        <taxon>Polystomatidae</taxon>
        <taxon>Protopolystoma</taxon>
    </lineage>
</organism>
<reference evidence="2" key="1">
    <citation type="submission" date="2018-11" db="EMBL/GenBank/DDBJ databases">
        <authorList>
            <consortium name="Pathogen Informatics"/>
        </authorList>
    </citation>
    <scope>NUCLEOTIDE SEQUENCE</scope>
</reference>
<feature type="region of interest" description="Disordered" evidence="1">
    <location>
        <begin position="1"/>
        <end position="46"/>
    </location>
</feature>